<feature type="region of interest" description="Disordered" evidence="5">
    <location>
        <begin position="423"/>
        <end position="487"/>
    </location>
</feature>
<dbReference type="InterPro" id="IPR018499">
    <property type="entry name" value="Tetraspanin/Peripherin"/>
</dbReference>
<evidence type="ECO:0000256" key="5">
    <source>
        <dbReference type="SAM" id="MobiDB-lite"/>
    </source>
</evidence>
<evidence type="ECO:0000313" key="7">
    <source>
        <dbReference type="EMBL" id="EDW28698.1"/>
    </source>
</evidence>
<reference evidence="7 8" key="1">
    <citation type="journal article" date="2007" name="Nature">
        <title>Evolution of genes and genomes on the Drosophila phylogeny.</title>
        <authorList>
            <consortium name="Drosophila 12 Genomes Consortium"/>
            <person name="Clark A.G."/>
            <person name="Eisen M.B."/>
            <person name="Smith D.R."/>
            <person name="Bergman C.M."/>
            <person name="Oliver B."/>
            <person name="Markow T.A."/>
            <person name="Kaufman T.C."/>
            <person name="Kellis M."/>
            <person name="Gelbart W."/>
            <person name="Iyer V.N."/>
            <person name="Pollard D.A."/>
            <person name="Sackton T.B."/>
            <person name="Larracuente A.M."/>
            <person name="Singh N.D."/>
            <person name="Abad J.P."/>
            <person name="Abt D.N."/>
            <person name="Adryan B."/>
            <person name="Aguade M."/>
            <person name="Akashi H."/>
            <person name="Anderson W.W."/>
            <person name="Aquadro C.F."/>
            <person name="Ardell D.H."/>
            <person name="Arguello R."/>
            <person name="Artieri C.G."/>
            <person name="Barbash D.A."/>
            <person name="Barker D."/>
            <person name="Barsanti P."/>
            <person name="Batterham P."/>
            <person name="Batzoglou S."/>
            <person name="Begun D."/>
            <person name="Bhutkar A."/>
            <person name="Blanco E."/>
            <person name="Bosak S.A."/>
            <person name="Bradley R.K."/>
            <person name="Brand A.D."/>
            <person name="Brent M.R."/>
            <person name="Brooks A.N."/>
            <person name="Brown R.H."/>
            <person name="Butlin R.K."/>
            <person name="Caggese C."/>
            <person name="Calvi B.R."/>
            <person name="Bernardo de Carvalho A."/>
            <person name="Caspi A."/>
            <person name="Castrezana S."/>
            <person name="Celniker S.E."/>
            <person name="Chang J.L."/>
            <person name="Chapple C."/>
            <person name="Chatterji S."/>
            <person name="Chinwalla A."/>
            <person name="Civetta A."/>
            <person name="Clifton S.W."/>
            <person name="Comeron J.M."/>
            <person name="Costello J.C."/>
            <person name="Coyne J.A."/>
            <person name="Daub J."/>
            <person name="David R.G."/>
            <person name="Delcher A.L."/>
            <person name="Delehaunty K."/>
            <person name="Do C.B."/>
            <person name="Ebling H."/>
            <person name="Edwards K."/>
            <person name="Eickbush T."/>
            <person name="Evans J.D."/>
            <person name="Filipski A."/>
            <person name="Findeiss S."/>
            <person name="Freyhult E."/>
            <person name="Fulton L."/>
            <person name="Fulton R."/>
            <person name="Garcia A.C."/>
            <person name="Gardiner A."/>
            <person name="Garfield D.A."/>
            <person name="Garvin B.E."/>
            <person name="Gibson G."/>
            <person name="Gilbert D."/>
            <person name="Gnerre S."/>
            <person name="Godfrey J."/>
            <person name="Good R."/>
            <person name="Gotea V."/>
            <person name="Gravely B."/>
            <person name="Greenberg A.J."/>
            <person name="Griffiths-Jones S."/>
            <person name="Gross S."/>
            <person name="Guigo R."/>
            <person name="Gustafson E.A."/>
            <person name="Haerty W."/>
            <person name="Hahn M.W."/>
            <person name="Halligan D.L."/>
            <person name="Halpern A.L."/>
            <person name="Halter G.M."/>
            <person name="Han M.V."/>
            <person name="Heger A."/>
            <person name="Hillier L."/>
            <person name="Hinrichs A.S."/>
            <person name="Holmes I."/>
            <person name="Hoskins R.A."/>
            <person name="Hubisz M.J."/>
            <person name="Hultmark D."/>
            <person name="Huntley M.A."/>
            <person name="Jaffe D.B."/>
            <person name="Jagadeeshan S."/>
            <person name="Jeck W.R."/>
            <person name="Johnson J."/>
            <person name="Jones C.D."/>
            <person name="Jordan W.C."/>
            <person name="Karpen G.H."/>
            <person name="Kataoka E."/>
            <person name="Keightley P.D."/>
            <person name="Kheradpour P."/>
            <person name="Kirkness E.F."/>
            <person name="Koerich L.B."/>
            <person name="Kristiansen K."/>
            <person name="Kudrna D."/>
            <person name="Kulathinal R.J."/>
            <person name="Kumar S."/>
            <person name="Kwok R."/>
            <person name="Lander E."/>
            <person name="Langley C.H."/>
            <person name="Lapoint R."/>
            <person name="Lazzaro B.P."/>
            <person name="Lee S.J."/>
            <person name="Levesque L."/>
            <person name="Li R."/>
            <person name="Lin C.F."/>
            <person name="Lin M.F."/>
            <person name="Lindblad-Toh K."/>
            <person name="Llopart A."/>
            <person name="Long M."/>
            <person name="Low L."/>
            <person name="Lozovsky E."/>
            <person name="Lu J."/>
            <person name="Luo M."/>
            <person name="Machado C.A."/>
            <person name="Makalowski W."/>
            <person name="Marzo M."/>
            <person name="Matsuda M."/>
            <person name="Matzkin L."/>
            <person name="McAllister B."/>
            <person name="McBride C.S."/>
            <person name="McKernan B."/>
            <person name="McKernan K."/>
            <person name="Mendez-Lago M."/>
            <person name="Minx P."/>
            <person name="Mollenhauer M.U."/>
            <person name="Montooth K."/>
            <person name="Mount S.M."/>
            <person name="Mu X."/>
            <person name="Myers E."/>
            <person name="Negre B."/>
            <person name="Newfeld S."/>
            <person name="Nielsen R."/>
            <person name="Noor M.A."/>
            <person name="O'Grady P."/>
            <person name="Pachter L."/>
            <person name="Papaceit M."/>
            <person name="Parisi M.J."/>
            <person name="Parisi M."/>
            <person name="Parts L."/>
            <person name="Pedersen J.S."/>
            <person name="Pesole G."/>
            <person name="Phillippy A.M."/>
            <person name="Ponting C.P."/>
            <person name="Pop M."/>
            <person name="Porcelli D."/>
            <person name="Powell J.R."/>
            <person name="Prohaska S."/>
            <person name="Pruitt K."/>
            <person name="Puig M."/>
            <person name="Quesneville H."/>
            <person name="Ram K.R."/>
            <person name="Rand D."/>
            <person name="Rasmussen M.D."/>
            <person name="Reed L.K."/>
            <person name="Reenan R."/>
            <person name="Reily A."/>
            <person name="Remington K.A."/>
            <person name="Rieger T.T."/>
            <person name="Ritchie M.G."/>
            <person name="Robin C."/>
            <person name="Rogers Y.H."/>
            <person name="Rohde C."/>
            <person name="Rozas J."/>
            <person name="Rubenfield M.J."/>
            <person name="Ruiz A."/>
            <person name="Russo S."/>
            <person name="Salzberg S.L."/>
            <person name="Sanchez-Gracia A."/>
            <person name="Saranga D.J."/>
            <person name="Sato H."/>
            <person name="Schaeffer S.W."/>
            <person name="Schatz M.C."/>
            <person name="Schlenke T."/>
            <person name="Schwartz R."/>
            <person name="Segarra C."/>
            <person name="Singh R.S."/>
            <person name="Sirot L."/>
            <person name="Sirota M."/>
            <person name="Sisneros N.B."/>
            <person name="Smith C.D."/>
            <person name="Smith T.F."/>
            <person name="Spieth J."/>
            <person name="Stage D.E."/>
            <person name="Stark A."/>
            <person name="Stephan W."/>
            <person name="Strausberg R.L."/>
            <person name="Strempel S."/>
            <person name="Sturgill D."/>
            <person name="Sutton G."/>
            <person name="Sutton G.G."/>
            <person name="Tao W."/>
            <person name="Teichmann S."/>
            <person name="Tobari Y.N."/>
            <person name="Tomimura Y."/>
            <person name="Tsolas J.M."/>
            <person name="Valente V.L."/>
            <person name="Venter E."/>
            <person name="Venter J.C."/>
            <person name="Vicario S."/>
            <person name="Vieira F.G."/>
            <person name="Vilella A.J."/>
            <person name="Villasante A."/>
            <person name="Walenz B."/>
            <person name="Wang J."/>
            <person name="Wasserman M."/>
            <person name="Watts T."/>
            <person name="Wilson D."/>
            <person name="Wilson R.K."/>
            <person name="Wing R.A."/>
            <person name="Wolfner M.F."/>
            <person name="Wong A."/>
            <person name="Wong G.K."/>
            <person name="Wu C.I."/>
            <person name="Wu G."/>
            <person name="Yamamoto D."/>
            <person name="Yang H.P."/>
            <person name="Yang S.P."/>
            <person name="Yorke J.A."/>
            <person name="Yoshida K."/>
            <person name="Zdobnov E."/>
            <person name="Zhang P."/>
            <person name="Zhang Y."/>
            <person name="Zimin A.V."/>
            <person name="Baldwin J."/>
            <person name="Abdouelleil A."/>
            <person name="Abdulkadir J."/>
            <person name="Abebe A."/>
            <person name="Abera B."/>
            <person name="Abreu J."/>
            <person name="Acer S.C."/>
            <person name="Aftuck L."/>
            <person name="Alexander A."/>
            <person name="An P."/>
            <person name="Anderson E."/>
            <person name="Anderson S."/>
            <person name="Arachi H."/>
            <person name="Azer M."/>
            <person name="Bachantsang P."/>
            <person name="Barry A."/>
            <person name="Bayul T."/>
            <person name="Berlin A."/>
            <person name="Bessette D."/>
            <person name="Bloom T."/>
            <person name="Blye J."/>
            <person name="Boguslavskiy L."/>
            <person name="Bonnet C."/>
            <person name="Boukhgalter B."/>
            <person name="Bourzgui I."/>
            <person name="Brown A."/>
            <person name="Cahill P."/>
            <person name="Channer S."/>
            <person name="Cheshatsang Y."/>
            <person name="Chuda L."/>
            <person name="Citroen M."/>
            <person name="Collymore A."/>
            <person name="Cooke P."/>
            <person name="Costello M."/>
            <person name="D'Aco K."/>
            <person name="Daza R."/>
            <person name="De Haan G."/>
            <person name="DeGray S."/>
            <person name="DeMaso C."/>
            <person name="Dhargay N."/>
            <person name="Dooley K."/>
            <person name="Dooley E."/>
            <person name="Doricent M."/>
            <person name="Dorje P."/>
            <person name="Dorjee K."/>
            <person name="Dupes A."/>
            <person name="Elong R."/>
            <person name="Falk J."/>
            <person name="Farina A."/>
            <person name="Faro S."/>
            <person name="Ferguson D."/>
            <person name="Fisher S."/>
            <person name="Foley C.D."/>
            <person name="Franke A."/>
            <person name="Friedrich D."/>
            <person name="Gadbois L."/>
            <person name="Gearin G."/>
            <person name="Gearin C.R."/>
            <person name="Giannoukos G."/>
            <person name="Goode T."/>
            <person name="Graham J."/>
            <person name="Grandbois E."/>
            <person name="Grewal S."/>
            <person name="Gyaltsen K."/>
            <person name="Hafez N."/>
            <person name="Hagos B."/>
            <person name="Hall J."/>
            <person name="Henson C."/>
            <person name="Hollinger A."/>
            <person name="Honan T."/>
            <person name="Huard M.D."/>
            <person name="Hughes L."/>
            <person name="Hurhula B."/>
            <person name="Husby M.E."/>
            <person name="Kamat A."/>
            <person name="Kanga B."/>
            <person name="Kashin S."/>
            <person name="Khazanovich D."/>
            <person name="Kisner P."/>
            <person name="Lance K."/>
            <person name="Lara M."/>
            <person name="Lee W."/>
            <person name="Lennon N."/>
            <person name="Letendre F."/>
            <person name="LeVine R."/>
            <person name="Lipovsky A."/>
            <person name="Liu X."/>
            <person name="Liu J."/>
            <person name="Liu S."/>
            <person name="Lokyitsang T."/>
            <person name="Lokyitsang Y."/>
            <person name="Lubonja R."/>
            <person name="Lui A."/>
            <person name="MacDonald P."/>
            <person name="Magnisalis V."/>
            <person name="Maru K."/>
            <person name="Matthews C."/>
            <person name="McCusker W."/>
            <person name="McDonough S."/>
            <person name="Mehta T."/>
            <person name="Meldrim J."/>
            <person name="Meneus L."/>
            <person name="Mihai O."/>
            <person name="Mihalev A."/>
            <person name="Mihova T."/>
            <person name="Mittelman R."/>
            <person name="Mlenga V."/>
            <person name="Montmayeur A."/>
            <person name="Mulrain L."/>
            <person name="Navidi A."/>
            <person name="Naylor J."/>
            <person name="Negash T."/>
            <person name="Nguyen T."/>
            <person name="Nguyen N."/>
            <person name="Nicol R."/>
            <person name="Norbu C."/>
            <person name="Norbu N."/>
            <person name="Novod N."/>
            <person name="O'Neill B."/>
            <person name="Osman S."/>
            <person name="Markiewicz E."/>
            <person name="Oyono O.L."/>
            <person name="Patti C."/>
            <person name="Phunkhang P."/>
            <person name="Pierre F."/>
            <person name="Priest M."/>
            <person name="Raghuraman S."/>
            <person name="Rege F."/>
            <person name="Reyes R."/>
            <person name="Rise C."/>
            <person name="Rogov P."/>
            <person name="Ross K."/>
            <person name="Ryan E."/>
            <person name="Settipalli S."/>
            <person name="Shea T."/>
            <person name="Sherpa N."/>
            <person name="Shi L."/>
            <person name="Shih D."/>
            <person name="Sparrow T."/>
            <person name="Spaulding J."/>
            <person name="Stalker J."/>
            <person name="Stange-Thomann N."/>
            <person name="Stavropoulos S."/>
            <person name="Stone C."/>
            <person name="Strader C."/>
            <person name="Tesfaye S."/>
            <person name="Thomson T."/>
            <person name="Thoulutsang Y."/>
            <person name="Thoulutsang D."/>
            <person name="Topham K."/>
            <person name="Topping I."/>
            <person name="Tsamla T."/>
            <person name="Vassiliev H."/>
            <person name="Vo A."/>
            <person name="Wangchuk T."/>
            <person name="Wangdi T."/>
            <person name="Weiand M."/>
            <person name="Wilkinson J."/>
            <person name="Wilson A."/>
            <person name="Yadav S."/>
            <person name="Young G."/>
            <person name="Yu Q."/>
            <person name="Zembek L."/>
            <person name="Zhong D."/>
            <person name="Zimmer A."/>
            <person name="Zwirko Z."/>
            <person name="Jaffe D.B."/>
            <person name="Alvarez P."/>
            <person name="Brockman W."/>
            <person name="Butler J."/>
            <person name="Chin C."/>
            <person name="Gnerre S."/>
            <person name="Grabherr M."/>
            <person name="Kleber M."/>
            <person name="Mauceli E."/>
            <person name="MacCallum I."/>
        </authorList>
    </citation>
    <scope>NUCLEOTIDE SEQUENCE [LARGE SCALE GENOMIC DNA]</scope>
    <source>
        <strain evidence="8">MSH-3 / Tucson 14011-0111.49</strain>
    </source>
</reference>
<dbReference type="CDD" id="cd03155">
    <property type="entry name" value="CD151_like_LEL"/>
    <property type="match status" value="1"/>
</dbReference>
<keyword evidence="4 6" id="KW-0472">Membrane</keyword>
<sequence length="612" mass="68151">MRQPFRNASIYIILLLVIEAVIGLLLIAVTAYYHLVLTGYLSEIECRMVHGYLLNIYIFGAQLILTFLCSLSMWRRLWMRRSTPNIQLLLSIWLFYSCIIVGSGLATVWNVYRRAEVFENGAETSLIRGIDMYYSCPEWKLLWDGLQLRKECCGVHSYKDWMNADWMPQQEGNDSCSTTGGTTAILAPYTCCKRGSQSITSQDTLVGEQQGNSRQPFPSFSLDSIHTNGCLPVFTKALWRFLYIMLGLGLLSLKFLVMLCFLTKFILQRQNESDGCDNVALTDDDGYPLVVVKYPSNVRCLVIGEDDLASDVAPDVHFCHCDDPTEDDSVYYRVTLALHNVLEPLPKYNGPHIVGDDGSDESPPFSPPSVLMADEELSESSSEESSSDDSTESEDSNESTSSERSPVLGENESQLMASYLEPEVMPPDEDNGPIIEIDPTTQQQDAPDGDLANAEPSLPQIGSIMQDAPINGDMANANENSMSPQRGSLTEVDFHGYCNTVYKTAASTQTSESDIENDMPSNRRRRTMPASFEDPESIGARVSKRGRCSTSSGGSIELAKPLDVTNYFQEVSALFVRERVELLAFAEYCKISDRALGKAVARSKQRQEQGRK</sequence>
<dbReference type="Gene3D" id="1.10.1450.10">
    <property type="entry name" value="Tetraspanin"/>
    <property type="match status" value="1"/>
</dbReference>
<feature type="transmembrane region" description="Helical" evidence="6">
    <location>
        <begin position="241"/>
        <end position="262"/>
    </location>
</feature>
<accession>B4G8L8</accession>
<dbReference type="InterPro" id="IPR008952">
    <property type="entry name" value="Tetraspanin_EC2_sf"/>
</dbReference>
<keyword evidence="2 6" id="KW-0812">Transmembrane</keyword>
<dbReference type="eggNOG" id="KOG3882">
    <property type="taxonomic scope" value="Eukaryota"/>
</dbReference>
<feature type="transmembrane region" description="Helical" evidence="6">
    <location>
        <begin position="12"/>
        <end position="34"/>
    </location>
</feature>
<feature type="compositionally biased region" description="Polar residues" evidence="5">
    <location>
        <begin position="477"/>
        <end position="487"/>
    </location>
</feature>
<evidence type="ECO:0000256" key="3">
    <source>
        <dbReference type="ARBA" id="ARBA00022989"/>
    </source>
</evidence>
<feature type="transmembrane region" description="Helical" evidence="6">
    <location>
        <begin position="54"/>
        <end position="74"/>
    </location>
</feature>
<comment type="subcellular location">
    <subcellularLocation>
        <location evidence="1">Membrane</location>
        <topology evidence="1">Multi-pass membrane protein</topology>
    </subcellularLocation>
</comment>
<dbReference type="Pfam" id="PF00335">
    <property type="entry name" value="Tetraspanin"/>
    <property type="match status" value="1"/>
</dbReference>
<feature type="transmembrane region" description="Helical" evidence="6">
    <location>
        <begin position="86"/>
        <end position="109"/>
    </location>
</feature>
<organism evidence="8">
    <name type="scientific">Drosophila persimilis</name>
    <name type="common">Fruit fly</name>
    <dbReference type="NCBI Taxonomy" id="7234"/>
    <lineage>
        <taxon>Eukaryota</taxon>
        <taxon>Metazoa</taxon>
        <taxon>Ecdysozoa</taxon>
        <taxon>Arthropoda</taxon>
        <taxon>Hexapoda</taxon>
        <taxon>Insecta</taxon>
        <taxon>Pterygota</taxon>
        <taxon>Neoptera</taxon>
        <taxon>Endopterygota</taxon>
        <taxon>Diptera</taxon>
        <taxon>Brachycera</taxon>
        <taxon>Muscomorpha</taxon>
        <taxon>Ephydroidea</taxon>
        <taxon>Drosophilidae</taxon>
        <taxon>Drosophila</taxon>
        <taxon>Sophophora</taxon>
    </lineage>
</organism>
<keyword evidence="8" id="KW-1185">Reference proteome</keyword>
<gene>
    <name evidence="7" type="primary">Dper\GL18810</name>
    <name evidence="7" type="ORF">Dper_GL18810</name>
</gene>
<keyword evidence="3 6" id="KW-1133">Transmembrane helix</keyword>
<dbReference type="EMBL" id="CH479180">
    <property type="protein sequence ID" value="EDW28698.1"/>
    <property type="molecule type" value="Genomic_DNA"/>
</dbReference>
<name>B4G8L8_DROPE</name>
<feature type="compositionally biased region" description="Acidic residues" evidence="5">
    <location>
        <begin position="373"/>
        <end position="397"/>
    </location>
</feature>
<protein>
    <submittedName>
        <fullName evidence="7">GL18810</fullName>
    </submittedName>
</protein>
<dbReference type="PhylomeDB" id="B4G8L8"/>
<evidence type="ECO:0000256" key="2">
    <source>
        <dbReference type="ARBA" id="ARBA00022692"/>
    </source>
</evidence>
<feature type="region of interest" description="Disordered" evidence="5">
    <location>
        <begin position="351"/>
        <end position="410"/>
    </location>
</feature>
<dbReference type="AlphaFoldDB" id="B4G8L8"/>
<proteinExistence type="predicted"/>
<evidence type="ECO:0000313" key="8">
    <source>
        <dbReference type="Proteomes" id="UP000008744"/>
    </source>
</evidence>
<evidence type="ECO:0000256" key="1">
    <source>
        <dbReference type="ARBA" id="ARBA00004141"/>
    </source>
</evidence>
<evidence type="ECO:0000256" key="6">
    <source>
        <dbReference type="SAM" id="Phobius"/>
    </source>
</evidence>
<evidence type="ECO:0000256" key="4">
    <source>
        <dbReference type="ARBA" id="ARBA00023136"/>
    </source>
</evidence>
<dbReference type="Proteomes" id="UP000008744">
    <property type="component" value="Unassembled WGS sequence"/>
</dbReference>
<dbReference type="GO" id="GO:0016020">
    <property type="term" value="C:membrane"/>
    <property type="evidence" value="ECO:0007669"/>
    <property type="project" value="UniProtKB-SubCell"/>
</dbReference>
<dbReference type="SUPFAM" id="SSF48652">
    <property type="entry name" value="Tetraspanin"/>
    <property type="match status" value="1"/>
</dbReference>
<dbReference type="STRING" id="7234.B4G8L8"/>
<feature type="region of interest" description="Disordered" evidence="5">
    <location>
        <begin position="508"/>
        <end position="530"/>
    </location>
</feature>
<dbReference type="HOGENOM" id="CLU_407280_0_0_1"/>
<dbReference type="OrthoDB" id="7871672at2759"/>